<evidence type="ECO:0000256" key="1">
    <source>
        <dbReference type="SAM" id="SignalP"/>
    </source>
</evidence>
<dbReference type="EMBL" id="CP042476">
    <property type="protein sequence ID" value="QED37494.1"/>
    <property type="molecule type" value="Genomic_DNA"/>
</dbReference>
<dbReference type="KEGG" id="anp:FK178_07055"/>
<evidence type="ECO:0000313" key="3">
    <source>
        <dbReference type="Proteomes" id="UP000321954"/>
    </source>
</evidence>
<dbReference type="OrthoDB" id="5431540at2"/>
<dbReference type="InterPro" id="IPR010321">
    <property type="entry name" value="DUF922"/>
</dbReference>
<feature type="signal peptide" evidence="1">
    <location>
        <begin position="1"/>
        <end position="18"/>
    </location>
</feature>
<accession>A0A5B8YI41</accession>
<organism evidence="2 3">
    <name type="scientific">Antarcticibacterium arcticum</name>
    <dbReference type="NCBI Taxonomy" id="2585771"/>
    <lineage>
        <taxon>Bacteria</taxon>
        <taxon>Pseudomonadati</taxon>
        <taxon>Bacteroidota</taxon>
        <taxon>Flavobacteriia</taxon>
        <taxon>Flavobacteriales</taxon>
        <taxon>Flavobacteriaceae</taxon>
        <taxon>Antarcticibacterium</taxon>
    </lineage>
</organism>
<sequence length="181" mass="21412">MKYSMSLLFLVSVFFVKAQEEADKIFWKKDGLTWGHFEASPDETSSFHANTNAGLSYSWGLKNINGVIELEYEVKSYFNPKGSWVRKGSQNDHLLQHEQLHFDITELHARKLKKQLAEVKVNSLGQQPREVLNRYYKIIDKERTLMQQKYDRETRHSIDKDAQARWHKYIANELNKYNELT</sequence>
<gene>
    <name evidence="2" type="ORF">FK178_07055</name>
</gene>
<keyword evidence="1" id="KW-0732">Signal</keyword>
<feature type="chain" id="PRO_5022922728" evidence="1">
    <location>
        <begin position="19"/>
        <end position="181"/>
    </location>
</feature>
<reference evidence="2 3" key="1">
    <citation type="submission" date="2019-08" db="EMBL/GenBank/DDBJ databases">
        <title>Antarcticibacterium arcticum sp. nov., a bacterium isolated from marine sediment of the Canadian Beaufort Sea.</title>
        <authorList>
            <person name="Lee Y.M."/>
            <person name="Baek K."/>
            <person name="Lee D.-H."/>
            <person name="Shin S.C."/>
            <person name="Jin Y.K."/>
            <person name="Park Y."/>
        </authorList>
    </citation>
    <scope>NUCLEOTIDE SEQUENCE [LARGE SCALE GENOMIC DNA]</scope>
    <source>
        <strain evidence="2 3">PAMC 28998</strain>
    </source>
</reference>
<name>A0A5B8YI41_9FLAO</name>
<proteinExistence type="predicted"/>
<dbReference type="RefSeq" id="WP_146832726.1">
    <property type="nucleotide sequence ID" value="NZ_CP042476.1"/>
</dbReference>
<dbReference type="Proteomes" id="UP000321954">
    <property type="component" value="Chromosome"/>
</dbReference>
<dbReference type="Pfam" id="PF06037">
    <property type="entry name" value="DUF922"/>
    <property type="match status" value="1"/>
</dbReference>
<dbReference type="AlphaFoldDB" id="A0A5B8YI41"/>
<protein>
    <submittedName>
        <fullName evidence="2">DUF922 domain-containing protein</fullName>
    </submittedName>
</protein>
<evidence type="ECO:0000313" key="2">
    <source>
        <dbReference type="EMBL" id="QED37494.1"/>
    </source>
</evidence>
<keyword evidence="3" id="KW-1185">Reference proteome</keyword>